<dbReference type="InterPro" id="IPR001123">
    <property type="entry name" value="LeuE-type"/>
</dbReference>
<keyword evidence="4 6" id="KW-1133">Transmembrane helix</keyword>
<evidence type="ECO:0000313" key="7">
    <source>
        <dbReference type="EMBL" id="NRQ41173.1"/>
    </source>
</evidence>
<evidence type="ECO:0000256" key="2">
    <source>
        <dbReference type="ARBA" id="ARBA00022475"/>
    </source>
</evidence>
<name>A0A7Y5EJK2_9GAMM</name>
<feature type="transmembrane region" description="Helical" evidence="6">
    <location>
        <begin position="119"/>
        <end position="137"/>
    </location>
</feature>
<sequence length="204" mass="22137">MKLAGALVFFAFATSITPGPNNIMIMSSGVNYGVQKSLAHLAGIQTGFLLMLLAVGLGAGVVLQQQPMLHQWIKFIGSVYLLYLAWKIATAEPVQLATGSSKPLSFIQALLFQWVNAKAWVMITGAIAAFTSLHGVYWQQLVLIAAVFLLVGLPCTGSWLLFGAGLKRLLTAPRQRRWFNYVMGTLLALSVLPPLWQAVQAFSS</sequence>
<keyword evidence="8" id="KW-1185">Reference proteome</keyword>
<dbReference type="PANTHER" id="PTHR30086">
    <property type="entry name" value="ARGININE EXPORTER PROTEIN ARGO"/>
    <property type="match status" value="1"/>
</dbReference>
<evidence type="ECO:0000256" key="4">
    <source>
        <dbReference type="ARBA" id="ARBA00022989"/>
    </source>
</evidence>
<reference evidence="7 8" key="1">
    <citation type="submission" date="2020-06" db="EMBL/GenBank/DDBJ databases">
        <title>Rheinheimera sp. nov., a marine bacterium isolated from coastal.</title>
        <authorList>
            <person name="Yu Q."/>
            <person name="Qi Y."/>
            <person name="Pu J."/>
        </authorList>
    </citation>
    <scope>NUCLEOTIDE SEQUENCE [LARGE SCALE GENOMIC DNA]</scope>
    <source>
        <strain evidence="7 8">YQF-2</strain>
    </source>
</reference>
<comment type="caution">
    <text evidence="7">The sequence shown here is derived from an EMBL/GenBank/DDBJ whole genome shotgun (WGS) entry which is preliminary data.</text>
</comment>
<gene>
    <name evidence="7" type="ORF">HRH59_01100</name>
</gene>
<dbReference type="GO" id="GO:0033228">
    <property type="term" value="P:cysteine export across plasma membrane"/>
    <property type="evidence" value="ECO:0007669"/>
    <property type="project" value="TreeGrafter"/>
</dbReference>
<dbReference type="Pfam" id="PF01810">
    <property type="entry name" value="LysE"/>
    <property type="match status" value="1"/>
</dbReference>
<dbReference type="GO" id="GO:0015171">
    <property type="term" value="F:amino acid transmembrane transporter activity"/>
    <property type="evidence" value="ECO:0007669"/>
    <property type="project" value="TreeGrafter"/>
</dbReference>
<feature type="transmembrane region" description="Helical" evidence="6">
    <location>
        <begin position="143"/>
        <end position="166"/>
    </location>
</feature>
<organism evidence="7 8">
    <name type="scientific">Rheinheimera lutimaris</name>
    <dbReference type="NCBI Taxonomy" id="2740584"/>
    <lineage>
        <taxon>Bacteria</taxon>
        <taxon>Pseudomonadati</taxon>
        <taxon>Pseudomonadota</taxon>
        <taxon>Gammaproteobacteria</taxon>
        <taxon>Chromatiales</taxon>
        <taxon>Chromatiaceae</taxon>
        <taxon>Rheinheimera</taxon>
    </lineage>
</organism>
<keyword evidence="5 6" id="KW-0472">Membrane</keyword>
<dbReference type="EMBL" id="JABSOD010000001">
    <property type="protein sequence ID" value="NRQ41173.1"/>
    <property type="molecule type" value="Genomic_DNA"/>
</dbReference>
<accession>A0A7Y5EJK2</accession>
<feature type="transmembrane region" description="Helical" evidence="6">
    <location>
        <begin position="178"/>
        <end position="196"/>
    </location>
</feature>
<comment type="subcellular location">
    <subcellularLocation>
        <location evidence="1">Cell membrane</location>
        <topology evidence="1">Multi-pass membrane protein</topology>
    </subcellularLocation>
</comment>
<dbReference type="AlphaFoldDB" id="A0A7Y5EJK2"/>
<dbReference type="RefSeq" id="WP_173499419.1">
    <property type="nucleotide sequence ID" value="NZ_JABSOD010000001.1"/>
</dbReference>
<keyword evidence="3 6" id="KW-0812">Transmembrane</keyword>
<evidence type="ECO:0000256" key="1">
    <source>
        <dbReference type="ARBA" id="ARBA00004651"/>
    </source>
</evidence>
<feature type="transmembrane region" description="Helical" evidence="6">
    <location>
        <begin position="42"/>
        <end position="63"/>
    </location>
</feature>
<evidence type="ECO:0000313" key="8">
    <source>
        <dbReference type="Proteomes" id="UP000523161"/>
    </source>
</evidence>
<evidence type="ECO:0000256" key="5">
    <source>
        <dbReference type="ARBA" id="ARBA00023136"/>
    </source>
</evidence>
<evidence type="ECO:0000256" key="3">
    <source>
        <dbReference type="ARBA" id="ARBA00022692"/>
    </source>
</evidence>
<dbReference type="PANTHER" id="PTHR30086:SF20">
    <property type="entry name" value="ARGININE EXPORTER PROTEIN ARGO-RELATED"/>
    <property type="match status" value="1"/>
</dbReference>
<keyword evidence="2" id="KW-1003">Cell membrane</keyword>
<evidence type="ECO:0000256" key="6">
    <source>
        <dbReference type="SAM" id="Phobius"/>
    </source>
</evidence>
<dbReference type="Proteomes" id="UP000523161">
    <property type="component" value="Unassembled WGS sequence"/>
</dbReference>
<dbReference type="GO" id="GO:0005886">
    <property type="term" value="C:plasma membrane"/>
    <property type="evidence" value="ECO:0007669"/>
    <property type="project" value="UniProtKB-SubCell"/>
</dbReference>
<protein>
    <submittedName>
        <fullName evidence="7">LysE family translocator</fullName>
    </submittedName>
</protein>
<proteinExistence type="predicted"/>